<dbReference type="Gene3D" id="3.40.50.150">
    <property type="entry name" value="Vaccinia Virus protein VP39"/>
    <property type="match status" value="1"/>
</dbReference>
<dbReference type="InterPro" id="IPR000551">
    <property type="entry name" value="MerR-type_HTH_dom"/>
</dbReference>
<dbReference type="OrthoDB" id="465705at2"/>
<dbReference type="GO" id="GO:0003677">
    <property type="term" value="F:DNA binding"/>
    <property type="evidence" value="ECO:0007669"/>
    <property type="project" value="InterPro"/>
</dbReference>
<keyword evidence="2" id="KW-0808">Transferase</keyword>
<dbReference type="Proteomes" id="UP000367750">
    <property type="component" value="Unassembled WGS sequence"/>
</dbReference>
<dbReference type="EMBL" id="VYKK01000022">
    <property type="protein sequence ID" value="KAA8999733.1"/>
    <property type="molecule type" value="Genomic_DNA"/>
</dbReference>
<accession>A0A5J5G061</accession>
<dbReference type="GO" id="GO:0008168">
    <property type="term" value="F:methyltransferase activity"/>
    <property type="evidence" value="ECO:0007669"/>
    <property type="project" value="UniProtKB-KW"/>
</dbReference>
<evidence type="ECO:0000313" key="2">
    <source>
        <dbReference type="EMBL" id="KAA8999733.1"/>
    </source>
</evidence>
<gene>
    <name evidence="2" type="ORF">F4V43_15510</name>
</gene>
<dbReference type="PROSITE" id="PS50937">
    <property type="entry name" value="HTH_MERR_2"/>
    <property type="match status" value="1"/>
</dbReference>
<dbReference type="CDD" id="cd02440">
    <property type="entry name" value="AdoMet_MTases"/>
    <property type="match status" value="1"/>
</dbReference>
<dbReference type="AlphaFoldDB" id="A0A5J5G061"/>
<dbReference type="PANTHER" id="PTHR42912:SF93">
    <property type="entry name" value="N6-ADENOSINE-METHYLTRANSFERASE TMT1A"/>
    <property type="match status" value="1"/>
</dbReference>
<protein>
    <submittedName>
        <fullName evidence="2">Methyltransferase domain-containing protein</fullName>
    </submittedName>
</protein>
<dbReference type="SUPFAM" id="SSF53335">
    <property type="entry name" value="S-adenosyl-L-methionine-dependent methyltransferases"/>
    <property type="match status" value="1"/>
</dbReference>
<sequence>MKIQEAADLLGISARTIQFYEERGLVAPVKGMNVYREFEEEDIWRLQTIIALREAGLGVADVMDSLRSADGHDYEQVLYYLEIQRSALFSKRMEIRSMIESIERIIEIVKKEKRLPPDEVYILAEHSRRIRGQREWEDQWNYERRGAAADPRARGGATDYADYSDALDFTVRSLAPLPGERGIDIGCGTGNLAGKLMEVGAVMSGIDQSREMLKQCRQRFPRLETKLGNFLALPYPEGSFNFAASSFALHHLTDDQKGLAIEEMRRVLKPHGRICITDFMMDDLGDKELPREDGFYPSLGSLLERFEERGYMAKHRRVSEMIYIVYAVPFH</sequence>
<organism evidence="2 3">
    <name type="scientific">Paenibacillus spiritus</name>
    <dbReference type="NCBI Taxonomy" id="2496557"/>
    <lineage>
        <taxon>Bacteria</taxon>
        <taxon>Bacillati</taxon>
        <taxon>Bacillota</taxon>
        <taxon>Bacilli</taxon>
        <taxon>Bacillales</taxon>
        <taxon>Paenibacillaceae</taxon>
        <taxon>Paenibacillus</taxon>
    </lineage>
</organism>
<dbReference type="PANTHER" id="PTHR42912">
    <property type="entry name" value="METHYLTRANSFERASE"/>
    <property type="match status" value="1"/>
</dbReference>
<reference evidence="2 3" key="1">
    <citation type="submission" date="2019-09" db="EMBL/GenBank/DDBJ databases">
        <title>Bacillus ochoae sp. nov., Paenibacillus whitsoniae sp. nov., Paenibacillus spiritus sp. nov. Isolated from the Mars Exploration Rover during spacecraft assembly.</title>
        <authorList>
            <person name="Seuylemezian A."/>
            <person name="Vaishampayan P."/>
        </authorList>
    </citation>
    <scope>NUCLEOTIDE SEQUENCE [LARGE SCALE GENOMIC DNA]</scope>
    <source>
        <strain evidence="2 3">MER_111</strain>
    </source>
</reference>
<dbReference type="GO" id="GO:0032259">
    <property type="term" value="P:methylation"/>
    <property type="evidence" value="ECO:0007669"/>
    <property type="project" value="UniProtKB-KW"/>
</dbReference>
<keyword evidence="2" id="KW-0489">Methyltransferase</keyword>
<dbReference type="InterPro" id="IPR009061">
    <property type="entry name" value="DNA-bd_dom_put_sf"/>
</dbReference>
<dbReference type="Gene3D" id="1.10.1660.10">
    <property type="match status" value="1"/>
</dbReference>
<comment type="caution">
    <text evidence="2">The sequence shown here is derived from an EMBL/GenBank/DDBJ whole genome shotgun (WGS) entry which is preliminary data.</text>
</comment>
<proteinExistence type="predicted"/>
<name>A0A5J5G061_9BACL</name>
<dbReference type="Pfam" id="PF13411">
    <property type="entry name" value="MerR_1"/>
    <property type="match status" value="1"/>
</dbReference>
<evidence type="ECO:0000313" key="3">
    <source>
        <dbReference type="Proteomes" id="UP000367750"/>
    </source>
</evidence>
<dbReference type="Pfam" id="PF13649">
    <property type="entry name" value="Methyltransf_25"/>
    <property type="match status" value="1"/>
</dbReference>
<dbReference type="SMART" id="SM00422">
    <property type="entry name" value="HTH_MERR"/>
    <property type="match status" value="1"/>
</dbReference>
<dbReference type="InterPro" id="IPR050508">
    <property type="entry name" value="Methyltransf_Superfamily"/>
</dbReference>
<dbReference type="SUPFAM" id="SSF46955">
    <property type="entry name" value="Putative DNA-binding domain"/>
    <property type="match status" value="1"/>
</dbReference>
<dbReference type="PRINTS" id="PR00040">
    <property type="entry name" value="HTHMERR"/>
</dbReference>
<dbReference type="CDD" id="cd00592">
    <property type="entry name" value="HTH_MerR-like"/>
    <property type="match status" value="1"/>
</dbReference>
<keyword evidence="3" id="KW-1185">Reference proteome</keyword>
<dbReference type="InterPro" id="IPR029063">
    <property type="entry name" value="SAM-dependent_MTases_sf"/>
</dbReference>
<dbReference type="InterPro" id="IPR041698">
    <property type="entry name" value="Methyltransf_25"/>
</dbReference>
<dbReference type="RefSeq" id="WP_150459165.1">
    <property type="nucleotide sequence ID" value="NZ_VYKK01000022.1"/>
</dbReference>
<dbReference type="GO" id="GO:0006355">
    <property type="term" value="P:regulation of DNA-templated transcription"/>
    <property type="evidence" value="ECO:0007669"/>
    <property type="project" value="InterPro"/>
</dbReference>
<feature type="domain" description="HTH merR-type" evidence="1">
    <location>
        <begin position="1"/>
        <end position="68"/>
    </location>
</feature>
<evidence type="ECO:0000259" key="1">
    <source>
        <dbReference type="PROSITE" id="PS50937"/>
    </source>
</evidence>